<evidence type="ECO:0000256" key="2">
    <source>
        <dbReference type="ARBA" id="ARBA00004429"/>
    </source>
</evidence>
<evidence type="ECO:0000256" key="4">
    <source>
        <dbReference type="ARBA" id="ARBA00016452"/>
    </source>
</evidence>
<gene>
    <name evidence="14" type="primary">ccmB</name>
    <name evidence="14" type="ORF">KAK03_05080</name>
</gene>
<organism evidence="14 15">
    <name type="scientific">Ideonella alba</name>
    <dbReference type="NCBI Taxonomy" id="2824118"/>
    <lineage>
        <taxon>Bacteria</taxon>
        <taxon>Pseudomonadati</taxon>
        <taxon>Pseudomonadota</taxon>
        <taxon>Betaproteobacteria</taxon>
        <taxon>Burkholderiales</taxon>
        <taxon>Sphaerotilaceae</taxon>
        <taxon>Ideonella</taxon>
    </lineage>
</organism>
<evidence type="ECO:0000256" key="9">
    <source>
        <dbReference type="ARBA" id="ARBA00022748"/>
    </source>
</evidence>
<keyword evidence="15" id="KW-1185">Reference proteome</keyword>
<evidence type="ECO:0000256" key="12">
    <source>
        <dbReference type="PIRNR" id="PIRNR002764"/>
    </source>
</evidence>
<evidence type="ECO:0000256" key="10">
    <source>
        <dbReference type="ARBA" id="ARBA00022989"/>
    </source>
</evidence>
<name>A0A941BFW5_9BURK</name>
<comment type="function">
    <text evidence="1 12">Required for the export of heme to the periplasm for the biogenesis of c-type cytochromes.</text>
</comment>
<dbReference type="PANTHER" id="PTHR30070">
    <property type="entry name" value="HEME EXPORTER PROTEIN B"/>
    <property type="match status" value="1"/>
</dbReference>
<dbReference type="GO" id="GO:0017004">
    <property type="term" value="P:cytochrome complex assembly"/>
    <property type="evidence" value="ECO:0007669"/>
    <property type="project" value="UniProtKB-KW"/>
</dbReference>
<keyword evidence="6 12" id="KW-1003">Cell membrane</keyword>
<dbReference type="InterPro" id="IPR026031">
    <property type="entry name" value="Cyt_c_CcmB_bac"/>
</dbReference>
<feature type="transmembrane region" description="Helical" evidence="13">
    <location>
        <begin position="51"/>
        <end position="70"/>
    </location>
</feature>
<dbReference type="GO" id="GO:1903607">
    <property type="term" value="P:cytochrome c biosynthetic process"/>
    <property type="evidence" value="ECO:0007669"/>
    <property type="project" value="TreeGrafter"/>
</dbReference>
<dbReference type="PANTHER" id="PTHR30070:SF1">
    <property type="entry name" value="CYTOCHROME C BIOGENESIS B-RELATED"/>
    <property type="match status" value="1"/>
</dbReference>
<dbReference type="NCBIfam" id="TIGR01190">
    <property type="entry name" value="ccmB"/>
    <property type="match status" value="1"/>
</dbReference>
<comment type="subcellular location">
    <subcellularLocation>
        <location evidence="2">Cell inner membrane</location>
        <topology evidence="2">Multi-pass membrane protein</topology>
    </subcellularLocation>
</comment>
<proteinExistence type="inferred from homology"/>
<keyword evidence="9 12" id="KW-0201">Cytochrome c-type biogenesis</keyword>
<dbReference type="EMBL" id="JAGQDD010000002">
    <property type="protein sequence ID" value="MBQ0929853.1"/>
    <property type="molecule type" value="Genomic_DNA"/>
</dbReference>
<evidence type="ECO:0000256" key="3">
    <source>
        <dbReference type="ARBA" id="ARBA00010544"/>
    </source>
</evidence>
<evidence type="ECO:0000256" key="6">
    <source>
        <dbReference type="ARBA" id="ARBA00022475"/>
    </source>
</evidence>
<keyword evidence="7 12" id="KW-0997">Cell inner membrane</keyword>
<feature type="transmembrane region" description="Helical" evidence="13">
    <location>
        <begin position="158"/>
        <end position="181"/>
    </location>
</feature>
<evidence type="ECO:0000256" key="5">
    <source>
        <dbReference type="ARBA" id="ARBA00022448"/>
    </source>
</evidence>
<dbReference type="RefSeq" id="WP_210852096.1">
    <property type="nucleotide sequence ID" value="NZ_JAGQDD010000002.1"/>
</dbReference>
<dbReference type="InterPro" id="IPR003544">
    <property type="entry name" value="Cyt_c_biogenesis_CcmB"/>
</dbReference>
<keyword evidence="8 13" id="KW-0812">Transmembrane</keyword>
<dbReference type="Pfam" id="PF03379">
    <property type="entry name" value="CcmB"/>
    <property type="match status" value="1"/>
</dbReference>
<accession>A0A941BFW5</accession>
<evidence type="ECO:0000256" key="11">
    <source>
        <dbReference type="ARBA" id="ARBA00023136"/>
    </source>
</evidence>
<evidence type="ECO:0000256" key="8">
    <source>
        <dbReference type="ARBA" id="ARBA00022692"/>
    </source>
</evidence>
<reference evidence="14 15" key="1">
    <citation type="submission" date="2021-04" db="EMBL/GenBank/DDBJ databases">
        <title>The genome sequence of Ideonella sp. 3Y2.</title>
        <authorList>
            <person name="Liu Y."/>
        </authorList>
    </citation>
    <scope>NUCLEOTIDE SEQUENCE [LARGE SCALE GENOMIC DNA]</scope>
    <source>
        <strain evidence="14 15">3Y2</strain>
    </source>
</reference>
<feature type="transmembrane region" description="Helical" evidence="13">
    <location>
        <begin position="96"/>
        <end position="117"/>
    </location>
</feature>
<dbReference type="PRINTS" id="PR01414">
    <property type="entry name" value="CCMBBIOGNSIS"/>
</dbReference>
<keyword evidence="11 12" id="KW-0472">Membrane</keyword>
<protein>
    <recommendedName>
        <fullName evidence="4 12">Heme exporter protein B</fullName>
    </recommendedName>
</protein>
<feature type="transmembrane region" description="Helical" evidence="13">
    <location>
        <begin position="20"/>
        <end position="44"/>
    </location>
</feature>
<keyword evidence="5 12" id="KW-0813">Transport</keyword>
<feature type="transmembrane region" description="Helical" evidence="13">
    <location>
        <begin position="129"/>
        <end position="152"/>
    </location>
</feature>
<evidence type="ECO:0000313" key="14">
    <source>
        <dbReference type="EMBL" id="MBQ0929853.1"/>
    </source>
</evidence>
<evidence type="ECO:0000256" key="1">
    <source>
        <dbReference type="ARBA" id="ARBA00002442"/>
    </source>
</evidence>
<evidence type="ECO:0000256" key="13">
    <source>
        <dbReference type="SAM" id="Phobius"/>
    </source>
</evidence>
<sequence>MIDLLRRDLLLAARSPGQWLLPLAFFIAALALFPLGVGADAALLSRIAPGVVWVCALLAMMLSVGTLFTGDWQDGTLEQMLIGRHWLPGLVAVRVLAHWLQGGAPLVLLAPLAGLLFNLDAATSGMLALALLLGTPVLSLLGALGGALTLGLRNGATLVFLLVLPLAVPALIFGSGAVVAAQHGESAQAPLSLLGALLILTTLVAPPATAAALRIAVE</sequence>
<comment type="caution">
    <text evidence="14">The sequence shown here is derived from an EMBL/GenBank/DDBJ whole genome shotgun (WGS) entry which is preliminary data.</text>
</comment>
<comment type="similarity">
    <text evidence="3 12">Belongs to the CcmB/CycW/HelB family.</text>
</comment>
<keyword evidence="10 13" id="KW-1133">Transmembrane helix</keyword>
<feature type="transmembrane region" description="Helical" evidence="13">
    <location>
        <begin position="193"/>
        <end position="217"/>
    </location>
</feature>
<dbReference type="AlphaFoldDB" id="A0A941BFW5"/>
<evidence type="ECO:0000256" key="7">
    <source>
        <dbReference type="ARBA" id="ARBA00022519"/>
    </source>
</evidence>
<evidence type="ECO:0000313" key="15">
    <source>
        <dbReference type="Proteomes" id="UP000676246"/>
    </source>
</evidence>
<dbReference type="GO" id="GO:0015232">
    <property type="term" value="F:heme transmembrane transporter activity"/>
    <property type="evidence" value="ECO:0007669"/>
    <property type="project" value="InterPro"/>
</dbReference>
<dbReference type="PIRSF" id="PIRSF002764">
    <property type="entry name" value="CcmB"/>
    <property type="match status" value="1"/>
</dbReference>
<dbReference type="Proteomes" id="UP000676246">
    <property type="component" value="Unassembled WGS sequence"/>
</dbReference>
<dbReference type="GO" id="GO:0005886">
    <property type="term" value="C:plasma membrane"/>
    <property type="evidence" value="ECO:0007669"/>
    <property type="project" value="UniProtKB-SubCell"/>
</dbReference>